<sequence>MEEEFDSDEIHRQDGSQQWLIEVERVCSKHSCGVKKLQGCLCNCVAPVHVPLLLLRCLCYCVVVGNESSVLLLRLDPRIVDATASSSGKCNRPVERNRS</sequence>
<dbReference type="Proteomes" id="UP001341840">
    <property type="component" value="Unassembled WGS sequence"/>
</dbReference>
<reference evidence="1 2" key="1">
    <citation type="journal article" date="2023" name="Plants (Basel)">
        <title>Bridging the Gap: Combining Genomics and Transcriptomics Approaches to Understand Stylosanthes scabra, an Orphan Legume from the Brazilian Caatinga.</title>
        <authorList>
            <person name="Ferreira-Neto J.R.C."/>
            <person name="da Silva M.D."/>
            <person name="Binneck E."/>
            <person name="de Melo N.F."/>
            <person name="da Silva R.H."/>
            <person name="de Melo A.L.T.M."/>
            <person name="Pandolfi V."/>
            <person name="Bustamante F.O."/>
            <person name="Brasileiro-Vidal A.C."/>
            <person name="Benko-Iseppon A.M."/>
        </authorList>
    </citation>
    <scope>NUCLEOTIDE SEQUENCE [LARGE SCALE GENOMIC DNA]</scope>
    <source>
        <tissue evidence="1">Leaves</tissue>
    </source>
</reference>
<dbReference type="EMBL" id="JASCZI010000333">
    <property type="protein sequence ID" value="MED6111108.1"/>
    <property type="molecule type" value="Genomic_DNA"/>
</dbReference>
<name>A0ABU6QGZ9_9FABA</name>
<accession>A0ABU6QGZ9</accession>
<proteinExistence type="predicted"/>
<protein>
    <submittedName>
        <fullName evidence="1">Uncharacterized protein</fullName>
    </submittedName>
</protein>
<comment type="caution">
    <text evidence="1">The sequence shown here is derived from an EMBL/GenBank/DDBJ whole genome shotgun (WGS) entry which is preliminary data.</text>
</comment>
<evidence type="ECO:0000313" key="1">
    <source>
        <dbReference type="EMBL" id="MED6111108.1"/>
    </source>
</evidence>
<keyword evidence="2" id="KW-1185">Reference proteome</keyword>
<evidence type="ECO:0000313" key="2">
    <source>
        <dbReference type="Proteomes" id="UP001341840"/>
    </source>
</evidence>
<organism evidence="1 2">
    <name type="scientific">Stylosanthes scabra</name>
    <dbReference type="NCBI Taxonomy" id="79078"/>
    <lineage>
        <taxon>Eukaryota</taxon>
        <taxon>Viridiplantae</taxon>
        <taxon>Streptophyta</taxon>
        <taxon>Embryophyta</taxon>
        <taxon>Tracheophyta</taxon>
        <taxon>Spermatophyta</taxon>
        <taxon>Magnoliopsida</taxon>
        <taxon>eudicotyledons</taxon>
        <taxon>Gunneridae</taxon>
        <taxon>Pentapetalae</taxon>
        <taxon>rosids</taxon>
        <taxon>fabids</taxon>
        <taxon>Fabales</taxon>
        <taxon>Fabaceae</taxon>
        <taxon>Papilionoideae</taxon>
        <taxon>50 kb inversion clade</taxon>
        <taxon>dalbergioids sensu lato</taxon>
        <taxon>Dalbergieae</taxon>
        <taxon>Pterocarpus clade</taxon>
        <taxon>Stylosanthes</taxon>
    </lineage>
</organism>
<gene>
    <name evidence="1" type="ORF">PIB30_049483</name>
</gene>